<dbReference type="AlphaFoldDB" id="A0AAW0MKG3"/>
<evidence type="ECO:0000313" key="2">
    <source>
        <dbReference type="EMBL" id="KAK7881238.1"/>
    </source>
</evidence>
<dbReference type="PANTHER" id="PTHR38564:SF2">
    <property type="entry name" value="WU:FC46H12 PRECURSOR"/>
    <property type="match status" value="1"/>
</dbReference>
<keyword evidence="1" id="KW-0732">Signal</keyword>
<evidence type="ECO:0000313" key="3">
    <source>
        <dbReference type="Proteomes" id="UP001460270"/>
    </source>
</evidence>
<gene>
    <name evidence="2" type="ORF">WMY93_029647</name>
</gene>
<protein>
    <submittedName>
        <fullName evidence="2">Uncharacterized protein</fullName>
    </submittedName>
</protein>
<dbReference type="Proteomes" id="UP001460270">
    <property type="component" value="Unassembled WGS sequence"/>
</dbReference>
<accession>A0AAW0MKG3</accession>
<proteinExistence type="predicted"/>
<evidence type="ECO:0000256" key="1">
    <source>
        <dbReference type="SAM" id="SignalP"/>
    </source>
</evidence>
<organism evidence="2 3">
    <name type="scientific">Mugilogobius chulae</name>
    <name type="common">yellowstripe goby</name>
    <dbReference type="NCBI Taxonomy" id="88201"/>
    <lineage>
        <taxon>Eukaryota</taxon>
        <taxon>Metazoa</taxon>
        <taxon>Chordata</taxon>
        <taxon>Craniata</taxon>
        <taxon>Vertebrata</taxon>
        <taxon>Euteleostomi</taxon>
        <taxon>Actinopterygii</taxon>
        <taxon>Neopterygii</taxon>
        <taxon>Teleostei</taxon>
        <taxon>Neoteleostei</taxon>
        <taxon>Acanthomorphata</taxon>
        <taxon>Gobiaria</taxon>
        <taxon>Gobiiformes</taxon>
        <taxon>Gobioidei</taxon>
        <taxon>Gobiidae</taxon>
        <taxon>Gobionellinae</taxon>
        <taxon>Mugilogobius</taxon>
    </lineage>
</organism>
<sequence length="297" mass="32079">MKLFSAALVLALLCSVTAAPIPGPVPYHAFCRSIWLFSTPCAAIGSTLQQRYGPQSCSRLWKLSLQFGVSDSDDHPGEPHFSRRTRGRNSQLQVHATVLSGGCRVVANSQSIAFTSLLDNGLNYCNLYTLVSESGLAAQPDFMEMTNEWACLGFGLATFQNVTWILMSIWLFAAPCEQISAVLQQQIKALSPDVGCPECHYNLVSATPLGLMANHTSLDGLTAETLTFKFRSTVLTGGCMVSAQSQSVAFSSLLDNGVNYCNLYTLVKVSGLAELPDFMETTNEWACLGYGLATCKA</sequence>
<dbReference type="PANTHER" id="PTHR38564">
    <property type="entry name" value="SI:CH73-250A16.5-RELATED"/>
    <property type="match status" value="1"/>
</dbReference>
<keyword evidence="3" id="KW-1185">Reference proteome</keyword>
<reference evidence="3" key="1">
    <citation type="submission" date="2024-04" db="EMBL/GenBank/DDBJ databases">
        <title>Salinicola lusitanus LLJ914,a marine bacterium isolated from the Okinawa Trough.</title>
        <authorList>
            <person name="Li J."/>
        </authorList>
    </citation>
    <scope>NUCLEOTIDE SEQUENCE [LARGE SCALE GENOMIC DNA]</scope>
</reference>
<comment type="caution">
    <text evidence="2">The sequence shown here is derived from an EMBL/GenBank/DDBJ whole genome shotgun (WGS) entry which is preliminary data.</text>
</comment>
<feature type="chain" id="PRO_5043810608" evidence="1">
    <location>
        <begin position="19"/>
        <end position="297"/>
    </location>
</feature>
<feature type="signal peptide" evidence="1">
    <location>
        <begin position="1"/>
        <end position="18"/>
    </location>
</feature>
<name>A0AAW0MKG3_9GOBI</name>
<dbReference type="EMBL" id="JBBPFD010000022">
    <property type="protein sequence ID" value="KAK7881238.1"/>
    <property type="molecule type" value="Genomic_DNA"/>
</dbReference>